<gene>
    <name evidence="2" type="ORF">JFL75_11620</name>
</gene>
<protein>
    <submittedName>
        <fullName evidence="2">Uncharacterized protein</fullName>
    </submittedName>
</protein>
<sequence>MEEAALNKLEQYLVQKQYTFLALIDTQKKIRQWRDGKLWFDLETRRLVPADAALRNQSVRDRGFPVLLTFEDWNDLANSGIYDDDGGGEDQLGEKGLEAFVLNGLDKGDYSEFDRRYGPLPEPDDDEEDA</sequence>
<name>A0A7T8B7K1_9SPIR</name>
<feature type="region of interest" description="Disordered" evidence="1">
    <location>
        <begin position="108"/>
        <end position="130"/>
    </location>
</feature>
<evidence type="ECO:0000313" key="3">
    <source>
        <dbReference type="Proteomes" id="UP000595917"/>
    </source>
</evidence>
<proteinExistence type="predicted"/>
<evidence type="ECO:0000313" key="2">
    <source>
        <dbReference type="EMBL" id="QQO07594.1"/>
    </source>
</evidence>
<reference evidence="2" key="1">
    <citation type="submission" date="2021-01" db="EMBL/GenBank/DDBJ databases">
        <title>Description of Breznakiella homolactica.</title>
        <authorList>
            <person name="Song Y."/>
            <person name="Brune A."/>
        </authorList>
    </citation>
    <scope>NUCLEOTIDE SEQUENCE</scope>
    <source>
        <strain evidence="2">RmG30</strain>
    </source>
</reference>
<dbReference type="AlphaFoldDB" id="A0A7T8B7K1"/>
<dbReference type="Proteomes" id="UP000595917">
    <property type="component" value="Chromosome"/>
</dbReference>
<organism evidence="2 3">
    <name type="scientific">Breznakiella homolactica</name>
    <dbReference type="NCBI Taxonomy" id="2798577"/>
    <lineage>
        <taxon>Bacteria</taxon>
        <taxon>Pseudomonadati</taxon>
        <taxon>Spirochaetota</taxon>
        <taxon>Spirochaetia</taxon>
        <taxon>Spirochaetales</taxon>
        <taxon>Breznakiellaceae</taxon>
        <taxon>Breznakiella</taxon>
    </lineage>
</organism>
<dbReference type="RefSeq" id="WP_215624900.1">
    <property type="nucleotide sequence ID" value="NZ_CP067089.2"/>
</dbReference>
<dbReference type="KEGG" id="bhc:JFL75_11620"/>
<keyword evidence="3" id="KW-1185">Reference proteome</keyword>
<accession>A0A7T8B7K1</accession>
<evidence type="ECO:0000256" key="1">
    <source>
        <dbReference type="SAM" id="MobiDB-lite"/>
    </source>
</evidence>
<dbReference type="EMBL" id="CP067089">
    <property type="protein sequence ID" value="QQO07594.1"/>
    <property type="molecule type" value="Genomic_DNA"/>
</dbReference>
<feature type="compositionally biased region" description="Basic and acidic residues" evidence="1">
    <location>
        <begin position="108"/>
        <end position="117"/>
    </location>
</feature>